<dbReference type="HOGENOM" id="CLU_2926111_0_0_1"/>
<keyword evidence="1" id="KW-0472">Membrane</keyword>
<keyword evidence="1" id="KW-0812">Transmembrane</keyword>
<evidence type="ECO:0000313" key="1">
    <source>
        <dbReference type="EMBL" id="AET00918.1"/>
    </source>
</evidence>
<sequence>MTASSLNVSTEAFLISLTFFIFSVTNPYCAAHSTQLEYLYPIFKHSTTRVMSFSTLYKSNI</sequence>
<dbReference type="PaxDb" id="3880-AET00918"/>
<reference evidence="1 3" key="2">
    <citation type="journal article" date="2014" name="BMC Genomics">
        <title>An improved genome release (version Mt4.0) for the model legume Medicago truncatula.</title>
        <authorList>
            <person name="Tang H."/>
            <person name="Krishnakumar V."/>
            <person name="Bidwell S."/>
            <person name="Rosen B."/>
            <person name="Chan A."/>
            <person name="Zhou S."/>
            <person name="Gentzbittel L."/>
            <person name="Childs K.L."/>
            <person name="Yandell M."/>
            <person name="Gundlach H."/>
            <person name="Mayer K.F."/>
            <person name="Schwartz D.C."/>
            <person name="Town C.D."/>
        </authorList>
    </citation>
    <scope>GENOME REANNOTATION</scope>
    <source>
        <strain evidence="2 3">cv. Jemalong A17</strain>
    </source>
</reference>
<reference evidence="1 3" key="1">
    <citation type="journal article" date="2011" name="Nature">
        <title>The Medicago genome provides insight into the evolution of rhizobial symbioses.</title>
        <authorList>
            <person name="Young N.D."/>
            <person name="Debelle F."/>
            <person name="Oldroyd G.E."/>
            <person name="Geurts R."/>
            <person name="Cannon S.B."/>
            <person name="Udvardi M.K."/>
            <person name="Benedito V.A."/>
            <person name="Mayer K.F."/>
            <person name="Gouzy J."/>
            <person name="Schoof H."/>
            <person name="Van de Peer Y."/>
            <person name="Proost S."/>
            <person name="Cook D.R."/>
            <person name="Meyers B.C."/>
            <person name="Spannagl M."/>
            <person name="Cheung F."/>
            <person name="De Mita S."/>
            <person name="Krishnakumar V."/>
            <person name="Gundlach H."/>
            <person name="Zhou S."/>
            <person name="Mudge J."/>
            <person name="Bharti A.K."/>
            <person name="Murray J.D."/>
            <person name="Naoumkina M.A."/>
            <person name="Rosen B."/>
            <person name="Silverstein K.A."/>
            <person name="Tang H."/>
            <person name="Rombauts S."/>
            <person name="Zhao P.X."/>
            <person name="Zhou P."/>
            <person name="Barbe V."/>
            <person name="Bardou P."/>
            <person name="Bechner M."/>
            <person name="Bellec A."/>
            <person name="Berger A."/>
            <person name="Berges H."/>
            <person name="Bidwell S."/>
            <person name="Bisseling T."/>
            <person name="Choisne N."/>
            <person name="Couloux A."/>
            <person name="Denny R."/>
            <person name="Deshpande S."/>
            <person name="Dai X."/>
            <person name="Doyle J.J."/>
            <person name="Dudez A.M."/>
            <person name="Farmer A.D."/>
            <person name="Fouteau S."/>
            <person name="Franken C."/>
            <person name="Gibelin C."/>
            <person name="Gish J."/>
            <person name="Goldstein S."/>
            <person name="Gonzalez A.J."/>
            <person name="Green P.J."/>
            <person name="Hallab A."/>
            <person name="Hartog M."/>
            <person name="Hua A."/>
            <person name="Humphray S.J."/>
            <person name="Jeong D.H."/>
            <person name="Jing Y."/>
            <person name="Jocker A."/>
            <person name="Kenton S.M."/>
            <person name="Kim D.J."/>
            <person name="Klee K."/>
            <person name="Lai H."/>
            <person name="Lang C."/>
            <person name="Lin S."/>
            <person name="Macmil S.L."/>
            <person name="Magdelenat G."/>
            <person name="Matthews L."/>
            <person name="McCorrison J."/>
            <person name="Monaghan E.L."/>
            <person name="Mun J.H."/>
            <person name="Najar F.Z."/>
            <person name="Nicholson C."/>
            <person name="Noirot C."/>
            <person name="O'Bleness M."/>
            <person name="Paule C.R."/>
            <person name="Poulain J."/>
            <person name="Prion F."/>
            <person name="Qin B."/>
            <person name="Qu C."/>
            <person name="Retzel E.F."/>
            <person name="Riddle C."/>
            <person name="Sallet E."/>
            <person name="Samain S."/>
            <person name="Samson N."/>
            <person name="Sanders I."/>
            <person name="Saurat O."/>
            <person name="Scarpelli C."/>
            <person name="Schiex T."/>
            <person name="Segurens B."/>
            <person name="Severin A.J."/>
            <person name="Sherrier D.J."/>
            <person name="Shi R."/>
            <person name="Sims S."/>
            <person name="Singer S.R."/>
            <person name="Sinharoy S."/>
            <person name="Sterck L."/>
            <person name="Viollet A."/>
            <person name="Wang B.B."/>
            <person name="Wang K."/>
            <person name="Wang M."/>
            <person name="Wang X."/>
            <person name="Warfsmann J."/>
            <person name="Weissenbach J."/>
            <person name="White D.D."/>
            <person name="White J.D."/>
            <person name="Wiley G.B."/>
            <person name="Wincker P."/>
            <person name="Xing Y."/>
            <person name="Yang L."/>
            <person name="Yao Z."/>
            <person name="Ying F."/>
            <person name="Zhai J."/>
            <person name="Zhou L."/>
            <person name="Zuber A."/>
            <person name="Denarie J."/>
            <person name="Dixon R.A."/>
            <person name="May G.D."/>
            <person name="Schwartz D.C."/>
            <person name="Rogers J."/>
            <person name="Quetier F."/>
            <person name="Town C.D."/>
            <person name="Roe B.A."/>
        </authorList>
    </citation>
    <scope>NUCLEOTIDE SEQUENCE [LARGE SCALE GENOMIC DNA]</scope>
    <source>
        <strain evidence="1">A17</strain>
        <strain evidence="2 3">cv. Jemalong A17</strain>
    </source>
</reference>
<dbReference type="Proteomes" id="UP000002051">
    <property type="component" value="Chromosome 5"/>
</dbReference>
<proteinExistence type="predicted"/>
<evidence type="ECO:0000313" key="2">
    <source>
        <dbReference type="EnsemblPlants" id="AET00918"/>
    </source>
</evidence>
<dbReference type="AlphaFoldDB" id="G7KEP3"/>
<dbReference type="EnsemblPlants" id="AET00918">
    <property type="protein sequence ID" value="AET00918"/>
    <property type="gene ID" value="MTR_5g097390"/>
</dbReference>
<dbReference type="EMBL" id="CM001221">
    <property type="protein sequence ID" value="AET00918.1"/>
    <property type="molecule type" value="Genomic_DNA"/>
</dbReference>
<keyword evidence="3" id="KW-1185">Reference proteome</keyword>
<organism evidence="1 3">
    <name type="scientific">Medicago truncatula</name>
    <name type="common">Barrel medic</name>
    <name type="synonym">Medicago tribuloides</name>
    <dbReference type="NCBI Taxonomy" id="3880"/>
    <lineage>
        <taxon>Eukaryota</taxon>
        <taxon>Viridiplantae</taxon>
        <taxon>Streptophyta</taxon>
        <taxon>Embryophyta</taxon>
        <taxon>Tracheophyta</taxon>
        <taxon>Spermatophyta</taxon>
        <taxon>Magnoliopsida</taxon>
        <taxon>eudicotyledons</taxon>
        <taxon>Gunneridae</taxon>
        <taxon>Pentapetalae</taxon>
        <taxon>rosids</taxon>
        <taxon>fabids</taxon>
        <taxon>Fabales</taxon>
        <taxon>Fabaceae</taxon>
        <taxon>Papilionoideae</taxon>
        <taxon>50 kb inversion clade</taxon>
        <taxon>NPAAA clade</taxon>
        <taxon>Hologalegina</taxon>
        <taxon>IRL clade</taxon>
        <taxon>Trifolieae</taxon>
        <taxon>Medicago</taxon>
    </lineage>
</organism>
<reference evidence="2" key="3">
    <citation type="submission" date="2015-04" db="UniProtKB">
        <authorList>
            <consortium name="EnsemblPlants"/>
        </authorList>
    </citation>
    <scope>IDENTIFICATION</scope>
    <source>
        <strain evidence="2">cv. Jemalong A17</strain>
    </source>
</reference>
<evidence type="ECO:0000313" key="3">
    <source>
        <dbReference type="Proteomes" id="UP000002051"/>
    </source>
</evidence>
<name>G7KEP3_MEDTR</name>
<gene>
    <name evidence="1" type="ordered locus">MTR_5g097390</name>
</gene>
<protein>
    <submittedName>
        <fullName evidence="1">Transmembrane protein, putative</fullName>
    </submittedName>
</protein>
<accession>G7KEP3</accession>